<organism evidence="2 3">
    <name type="scientific">Methanobrevibacter curvatus</name>
    <dbReference type="NCBI Taxonomy" id="49547"/>
    <lineage>
        <taxon>Archaea</taxon>
        <taxon>Methanobacteriati</taxon>
        <taxon>Methanobacteriota</taxon>
        <taxon>Methanomada group</taxon>
        <taxon>Methanobacteria</taxon>
        <taxon>Methanobacteriales</taxon>
        <taxon>Methanobacteriaceae</taxon>
        <taxon>Methanobrevibacter</taxon>
    </lineage>
</organism>
<feature type="transmembrane region" description="Helical" evidence="1">
    <location>
        <begin position="92"/>
        <end position="112"/>
    </location>
</feature>
<feature type="transmembrane region" description="Helical" evidence="1">
    <location>
        <begin position="170"/>
        <end position="192"/>
    </location>
</feature>
<evidence type="ECO:0000256" key="1">
    <source>
        <dbReference type="SAM" id="Phobius"/>
    </source>
</evidence>
<accession>A0A166C5K1</accession>
<keyword evidence="1" id="KW-0812">Transmembrane</keyword>
<keyword evidence="3" id="KW-1185">Reference proteome</keyword>
<dbReference type="EMBL" id="LWMV01000115">
    <property type="protein sequence ID" value="KZX14152.1"/>
    <property type="molecule type" value="Genomic_DNA"/>
</dbReference>
<name>A0A166C5K1_9EURY</name>
<evidence type="ECO:0008006" key="4">
    <source>
        <dbReference type="Google" id="ProtNLM"/>
    </source>
</evidence>
<feature type="transmembrane region" description="Helical" evidence="1">
    <location>
        <begin position="12"/>
        <end position="31"/>
    </location>
</feature>
<dbReference type="Proteomes" id="UP000077245">
    <property type="component" value="Unassembled WGS sequence"/>
</dbReference>
<dbReference type="InterPro" id="IPR007404">
    <property type="entry name" value="YdjM-like"/>
</dbReference>
<feature type="transmembrane region" description="Helical" evidence="1">
    <location>
        <begin position="51"/>
        <end position="80"/>
    </location>
</feature>
<evidence type="ECO:0000313" key="2">
    <source>
        <dbReference type="EMBL" id="KZX14152.1"/>
    </source>
</evidence>
<keyword evidence="1" id="KW-0472">Membrane</keyword>
<feature type="transmembrane region" description="Helical" evidence="1">
    <location>
        <begin position="204"/>
        <end position="224"/>
    </location>
</feature>
<protein>
    <recommendedName>
        <fullName evidence="4">Inner membrane protein</fullName>
    </recommendedName>
</protein>
<comment type="caution">
    <text evidence="2">The sequence shown here is derived from an EMBL/GenBank/DDBJ whole genome shotgun (WGS) entry which is preliminary data.</text>
</comment>
<feature type="transmembrane region" description="Helical" evidence="1">
    <location>
        <begin position="138"/>
        <end position="163"/>
    </location>
</feature>
<keyword evidence="1" id="KW-1133">Transmembrane helix</keyword>
<dbReference type="PATRIC" id="fig|49547.3.peg.658"/>
<sequence>MSSYKAHSLFSIILSFIIFTNPFYLVLSLIGGNLSDFDHEIKNSAILKIMIFGFFLSILLYFIHIPIYFGLILILLGIIFYFSKHRGFTHSIFGITIISFLIFLFILLGILLSKDIISLLNNNPFNIGLDLNLFNMEFITFGGVVSFNFTLILLSILIIILIFLFLNKKLFIPAILLYSIGILIMPVDFSIFNKFIFPLGSKQLLFFLSIFFSILVGGLSHLILDSFTPSGIQLFSPFSKKKYYKKSGTFILASLLLFSIYNIVYNFNFFGIIL</sequence>
<proteinExistence type="predicted"/>
<dbReference type="Pfam" id="PF04307">
    <property type="entry name" value="YdjM"/>
    <property type="match status" value="1"/>
</dbReference>
<dbReference type="AlphaFoldDB" id="A0A166C5K1"/>
<evidence type="ECO:0000313" key="3">
    <source>
        <dbReference type="Proteomes" id="UP000077245"/>
    </source>
</evidence>
<dbReference type="RefSeq" id="WP_067090070.1">
    <property type="nucleotide sequence ID" value="NZ_LWMV01000115.1"/>
</dbReference>
<dbReference type="OrthoDB" id="118042at2157"/>
<feature type="transmembrane region" description="Helical" evidence="1">
    <location>
        <begin position="250"/>
        <end position="273"/>
    </location>
</feature>
<dbReference type="STRING" id="49547.MBCUR_06280"/>
<reference evidence="2 3" key="1">
    <citation type="submission" date="2016-04" db="EMBL/GenBank/DDBJ databases">
        <title>Genome sequence of Methanobrevibacter curvatus DSM 11111.</title>
        <authorList>
            <person name="Poehlein A."/>
            <person name="Seedorf H."/>
            <person name="Daniel R."/>
        </authorList>
    </citation>
    <scope>NUCLEOTIDE SEQUENCE [LARGE SCALE GENOMIC DNA]</scope>
    <source>
        <strain evidence="2 3">DSM 11111</strain>
    </source>
</reference>
<gene>
    <name evidence="2" type="ORF">MBCUR_06280</name>
</gene>